<sequence>MPTELTEFLNSQYRYSQCDSRSSRHMRLIWLWKLLLAATIFWSIQQVQGGSEVKCFCDRLNCEDQMLCQGQYCYIGLEKIDDDKPRLRQFCGSSDYVPYLNSHTNCQGNIEGWQEVCKCSEDFCNTFAFLRSSIDSMVDSKDLVAFEKVERKTEAQTPRSHDVVMRAQNSNLIVLLVIIPLSVGGFAVCLIFLNYHCKMC</sequence>
<feature type="transmembrane region" description="Helical" evidence="1">
    <location>
        <begin position="172"/>
        <end position="195"/>
    </location>
</feature>
<proteinExistence type="predicted"/>
<dbReference type="EMBL" id="CANHGI010000004">
    <property type="protein sequence ID" value="CAI5448228.1"/>
    <property type="molecule type" value="Genomic_DNA"/>
</dbReference>
<keyword evidence="1" id="KW-0472">Membrane</keyword>
<evidence type="ECO:0000313" key="3">
    <source>
        <dbReference type="EMBL" id="CAI5448228.1"/>
    </source>
</evidence>
<dbReference type="OrthoDB" id="5813736at2759"/>
<organism evidence="3 4">
    <name type="scientific">Caenorhabditis angaria</name>
    <dbReference type="NCBI Taxonomy" id="860376"/>
    <lineage>
        <taxon>Eukaryota</taxon>
        <taxon>Metazoa</taxon>
        <taxon>Ecdysozoa</taxon>
        <taxon>Nematoda</taxon>
        <taxon>Chromadorea</taxon>
        <taxon>Rhabditida</taxon>
        <taxon>Rhabditina</taxon>
        <taxon>Rhabditomorpha</taxon>
        <taxon>Rhabditoidea</taxon>
        <taxon>Rhabditidae</taxon>
        <taxon>Peloderinae</taxon>
        <taxon>Caenorhabditis</taxon>
    </lineage>
</organism>
<dbReference type="Gene3D" id="2.10.60.10">
    <property type="entry name" value="CD59"/>
    <property type="match status" value="1"/>
</dbReference>
<feature type="signal peptide" evidence="2">
    <location>
        <begin position="1"/>
        <end position="49"/>
    </location>
</feature>
<keyword evidence="4" id="KW-1185">Reference proteome</keyword>
<protein>
    <recommendedName>
        <fullName evidence="5">Activin types I and II receptor domain-containing protein</fullName>
    </recommendedName>
</protein>
<dbReference type="InterPro" id="IPR045860">
    <property type="entry name" value="Snake_toxin-like_sf"/>
</dbReference>
<comment type="caution">
    <text evidence="3">The sequence shown here is derived from an EMBL/GenBank/DDBJ whole genome shotgun (WGS) entry which is preliminary data.</text>
</comment>
<dbReference type="Proteomes" id="UP001152747">
    <property type="component" value="Unassembled WGS sequence"/>
</dbReference>
<evidence type="ECO:0000256" key="2">
    <source>
        <dbReference type="SAM" id="SignalP"/>
    </source>
</evidence>
<accession>A0A9P1IRW0</accession>
<reference evidence="3" key="1">
    <citation type="submission" date="2022-11" db="EMBL/GenBank/DDBJ databases">
        <authorList>
            <person name="Kikuchi T."/>
        </authorList>
    </citation>
    <scope>NUCLEOTIDE SEQUENCE</scope>
    <source>
        <strain evidence="3">PS1010</strain>
    </source>
</reference>
<name>A0A9P1IRW0_9PELO</name>
<feature type="chain" id="PRO_5040142134" description="Activin types I and II receptor domain-containing protein" evidence="2">
    <location>
        <begin position="50"/>
        <end position="200"/>
    </location>
</feature>
<keyword evidence="2" id="KW-0732">Signal</keyword>
<evidence type="ECO:0008006" key="5">
    <source>
        <dbReference type="Google" id="ProtNLM"/>
    </source>
</evidence>
<dbReference type="AlphaFoldDB" id="A0A9P1IRW0"/>
<evidence type="ECO:0000313" key="4">
    <source>
        <dbReference type="Proteomes" id="UP001152747"/>
    </source>
</evidence>
<gene>
    <name evidence="3" type="ORF">CAMP_LOCUS10865</name>
</gene>
<keyword evidence="1" id="KW-0812">Transmembrane</keyword>
<evidence type="ECO:0000256" key="1">
    <source>
        <dbReference type="SAM" id="Phobius"/>
    </source>
</evidence>
<keyword evidence="1" id="KW-1133">Transmembrane helix</keyword>